<sequence length="599" mass="68901">MKKLKVSFMIIFVFIILIYSNNSIFGQENIDLYPVFKEINGEKSWGYIDKEGSYVIEPRFKYAQDFQDNGLAIVETEQLLYGVIDKTGKYIVEPKFQYICSFKEGITIAEDKRGYNAINEKGELIFQSDDYISDFNEGKAAFSKSGQSLIGYINKSGKVIIPLQYQWHKYIDDFQTGKVLVKIDKDTYLLINENNQVLEILNYKYLGARNEGFITFRDKVNGKLGYIDEQGNILVEAKFSDAYPFKNGLAIVNGAEDTWEREYGVIDTTGNFILKPQYNDIKNLGQGLLAVGVAIDEIVNSQGSVYALVNHQGEFITDFKYYSLSDFNNGLASVSDRRYTFFIDETGNKVRDLPIVEGIGELSLTGSLIKAEIDDRLSYLTKSSNIVWEESRDRNLGNIYTIVEKKYRPNPTVLIYYPKLIGIEDNKIERRVNNRLKNIAIGNFIDINFDEDLYYDYQAEFEIEFYNKSLLVLEFSSYEYPFGAAHGMPSLDYLHIDLKSGEFYNLSDLFKANSDYVSIITKLIKEEIESQGEDSMIWLDEYQGIEGNQNFILGEEALSIYFYPYQIAPYSEGFPTFKIPYTKLDNIINKSGELWNSFN</sequence>
<dbReference type="Gene3D" id="3.30.565.40">
    <property type="entry name" value="Fervidobacterium nodosum Rt17-B1 like"/>
    <property type="match status" value="1"/>
</dbReference>
<dbReference type="InterPro" id="IPR032774">
    <property type="entry name" value="WG_beta_rep"/>
</dbReference>
<dbReference type="EMBL" id="SOEG01000011">
    <property type="protein sequence ID" value="TDX51627.1"/>
    <property type="molecule type" value="Genomic_DNA"/>
</dbReference>
<dbReference type="STRING" id="926561.GCA_000379025_01253"/>
<dbReference type="RefSeq" id="WP_134116443.1">
    <property type="nucleotide sequence ID" value="NZ_SOEG01000011.1"/>
</dbReference>
<keyword evidence="3" id="KW-1185">Reference proteome</keyword>
<evidence type="ECO:0000313" key="3">
    <source>
        <dbReference type="Proteomes" id="UP000295832"/>
    </source>
</evidence>
<accession>A0A4R8GYK8</accession>
<protein>
    <submittedName>
        <fullName evidence="2">WG repeat protein</fullName>
    </submittedName>
</protein>
<dbReference type="Proteomes" id="UP000295832">
    <property type="component" value="Unassembled WGS sequence"/>
</dbReference>
<dbReference type="PANTHER" id="PTHR37841">
    <property type="entry name" value="GLR2918 PROTEIN"/>
    <property type="match status" value="1"/>
</dbReference>
<dbReference type="Gene3D" id="3.90.640.20">
    <property type="entry name" value="Heat-shock cognate protein, ATPase"/>
    <property type="match status" value="1"/>
</dbReference>
<dbReference type="PANTHER" id="PTHR37841:SF1">
    <property type="entry name" value="DUF3298 DOMAIN-CONTAINING PROTEIN"/>
    <property type="match status" value="1"/>
</dbReference>
<feature type="domain" description="DUF3298" evidence="1">
    <location>
        <begin position="507"/>
        <end position="581"/>
    </location>
</feature>
<reference evidence="2 3" key="1">
    <citation type="submission" date="2019-03" db="EMBL/GenBank/DDBJ databases">
        <title>Subsurface microbial communities from deep shales in Ohio and West Virginia, USA.</title>
        <authorList>
            <person name="Wrighton K."/>
        </authorList>
    </citation>
    <scope>NUCLEOTIDE SEQUENCE [LARGE SCALE GENOMIC DNA]</scope>
    <source>
        <strain evidence="2 3">MSL 6dP</strain>
    </source>
</reference>
<name>A0A4R8GYK8_9FIRM</name>
<evidence type="ECO:0000313" key="2">
    <source>
        <dbReference type="EMBL" id="TDX51627.1"/>
    </source>
</evidence>
<dbReference type="Pfam" id="PF14903">
    <property type="entry name" value="WG_beta_rep"/>
    <property type="match status" value="6"/>
</dbReference>
<dbReference type="Pfam" id="PF11738">
    <property type="entry name" value="DUF3298"/>
    <property type="match status" value="1"/>
</dbReference>
<dbReference type="InterPro" id="IPR037126">
    <property type="entry name" value="PdaC/RsiV-like_sf"/>
</dbReference>
<comment type="caution">
    <text evidence="2">The sequence shown here is derived from an EMBL/GenBank/DDBJ whole genome shotgun (WGS) entry which is preliminary data.</text>
</comment>
<dbReference type="InterPro" id="IPR021729">
    <property type="entry name" value="DUF3298"/>
</dbReference>
<evidence type="ECO:0000259" key="1">
    <source>
        <dbReference type="Pfam" id="PF11738"/>
    </source>
</evidence>
<gene>
    <name evidence="2" type="ORF">C7959_11123</name>
</gene>
<proteinExistence type="predicted"/>
<dbReference type="AlphaFoldDB" id="A0A4R8GYK8"/>
<organism evidence="2 3">
    <name type="scientific">Orenia marismortui</name>
    <dbReference type="NCBI Taxonomy" id="46469"/>
    <lineage>
        <taxon>Bacteria</taxon>
        <taxon>Bacillati</taxon>
        <taxon>Bacillota</taxon>
        <taxon>Clostridia</taxon>
        <taxon>Halanaerobiales</taxon>
        <taxon>Halobacteroidaceae</taxon>
        <taxon>Orenia</taxon>
    </lineage>
</organism>